<evidence type="ECO:0000256" key="1">
    <source>
        <dbReference type="SAM" id="MobiDB-lite"/>
    </source>
</evidence>
<reference evidence="3" key="1">
    <citation type="submission" date="2014-07" db="EMBL/GenBank/DDBJ databases">
        <title>Draft genome sequence of the yeast Pseudozyma antarctica JCM 10317 known as a producer of lipase B which used in a wide range of industrial applications.</title>
        <authorList>
            <person name="Morita T."/>
            <person name="Saika A."/>
            <person name="Koike H."/>
        </authorList>
    </citation>
    <scope>NUCLEOTIDE SEQUENCE</scope>
    <source>
        <strain evidence="3">JCM 10317</strain>
    </source>
</reference>
<sequence>MLFHRCLRPALAAISCIALSAAALPITAGRGNYFAQPPNQPSQALELGGALEKRSLSLLRPAQKRALSSEETPQLTERSKERSQPDHIAYYVRHFKPDPKLKPLPFVRRGQYYADVLFYRGIPVFFPSTDPTALQREQQALCDFGSFFVSASSRKHPTNTEILLVDKTGLVTVAPKEAILQHFARKMSVVSEENRVAKMIELGPGFAPRSRMSSLRNLVFGYRTPNVKDAALWDHVDGSSHDLVRAISLLILANQAGGSRLIASHIASEPRDIELRDIPTIMGESGSAQSGSDQDILLVLVLFILPKLLVPPGASEPWLDAGYAYIEALLRRALIPATDQTSPHPFLSLLPLFNMLFSPWLRATLAIGCWAALSTAVSPNSSGSDAGRIASGNHGPEALGHLADHRKSLQKRAGGNPWSDTIDYYEYLFTRNPRPQPTPSGLLDAYYADTLHYGRTPVFLAREGKVAMARQALVDHGSFWIVGDPVRSRDEPIPAFRRLANGQKVTEEKEAVLNRLYQARHFGEAHGDLAKKLAFGAPFAPARRRTPSEAYFTWQEVRENAITLNTNEIDIRQARAQLAQHHMLKLHNPDTGSIIGYKLNEEGEVLVRVFSGAGRHLAKRDVNWRPSQIEYYTQTYKEDPTLKPLARAARGPYYADVMFYQGYPVFFPTGDPTAIARSKQALQDFGKFYVPASADGAPGDKIFLAVSKGGKVRAANAQGGIWSMLMRADNRRYPMDPVEKALTLGPSFSRRKRPSGFWGWLRGYRTPKFQEVIQTADVVDAKSARIPDLWTKLENQGRLVVKNGESYTAYVLDKSGRVLTHMF</sequence>
<feature type="chain" id="PRO_5001755670" evidence="2">
    <location>
        <begin position="23"/>
        <end position="823"/>
    </location>
</feature>
<dbReference type="GeneID" id="26304260"/>
<keyword evidence="4" id="KW-1185">Reference proteome</keyword>
<feature type="signal peptide" evidence="2">
    <location>
        <begin position="1"/>
        <end position="22"/>
    </location>
</feature>
<accession>A0A081CF28</accession>
<dbReference type="RefSeq" id="XP_014656478.1">
    <property type="nucleotide sequence ID" value="XM_014800992.1"/>
</dbReference>
<feature type="region of interest" description="Disordered" evidence="1">
    <location>
        <begin position="62"/>
        <end position="83"/>
    </location>
</feature>
<keyword evidence="2" id="KW-0732">Signal</keyword>
<protein>
    <submittedName>
        <fullName evidence="3">Uncharacterized protein</fullName>
    </submittedName>
</protein>
<evidence type="ECO:0000313" key="3">
    <source>
        <dbReference type="EMBL" id="GAK65274.1"/>
    </source>
</evidence>
<dbReference type="HOGENOM" id="CLU_370497_0_0_1"/>
<gene>
    <name evidence="3" type="ORF">PAN0_008c3491</name>
</gene>
<organism evidence="3">
    <name type="scientific">Pseudozyma antarctica</name>
    <name type="common">Yeast</name>
    <name type="synonym">Candida antarctica</name>
    <dbReference type="NCBI Taxonomy" id="84753"/>
    <lineage>
        <taxon>Eukaryota</taxon>
        <taxon>Fungi</taxon>
        <taxon>Dikarya</taxon>
        <taxon>Basidiomycota</taxon>
        <taxon>Ustilaginomycotina</taxon>
        <taxon>Ustilaginomycetes</taxon>
        <taxon>Ustilaginales</taxon>
        <taxon>Ustilaginaceae</taxon>
        <taxon>Moesziomyces</taxon>
    </lineage>
</organism>
<evidence type="ECO:0000256" key="2">
    <source>
        <dbReference type="SAM" id="SignalP"/>
    </source>
</evidence>
<name>A0A081CF28_PSEA2</name>
<dbReference type="Proteomes" id="UP000053758">
    <property type="component" value="Unassembled WGS sequence"/>
</dbReference>
<dbReference type="AlphaFoldDB" id="A0A081CF28"/>
<proteinExistence type="predicted"/>
<evidence type="ECO:0000313" key="4">
    <source>
        <dbReference type="Proteomes" id="UP000053758"/>
    </source>
</evidence>
<dbReference type="EMBL" id="DF830075">
    <property type="protein sequence ID" value="GAK65274.1"/>
    <property type="molecule type" value="Genomic_DNA"/>
</dbReference>